<reference evidence="1" key="1">
    <citation type="submission" date="2024-02" db="EMBL/GenBank/DDBJ databases">
        <title>Metagenome Assembled Genome of Zalaria obscura JY119.</title>
        <authorList>
            <person name="Vighnesh L."/>
            <person name="Jagadeeshwari U."/>
            <person name="Venkata Ramana C."/>
            <person name="Sasikala C."/>
        </authorList>
    </citation>
    <scope>NUCLEOTIDE SEQUENCE</scope>
    <source>
        <strain evidence="1">JY119</strain>
    </source>
</reference>
<evidence type="ECO:0000313" key="2">
    <source>
        <dbReference type="Proteomes" id="UP001320706"/>
    </source>
</evidence>
<sequence>MKEEEDDDLGLVRASASLFADLQSSLPKLVWKSNGRAHRFIRLRDLEYVINLIEPFQSDPQLLDAHLKTLLPPIVDALLVHLRHPTASASRPDTFSLDVAASKILYTFCKVRGEKVIIGFLNNEPKYFETILSALETCTPEEDSLDAPWEVSYILLLWLSHLLLAPFDLASIADNNVPAPPVTGIDLPSSLSTSVQRVVALALKYVSAATKEQDAAAKMLVRLVTRPDMLAIHLPDRVISWALERLVPSSSTSDLHAYLGPLRFLSGIVVAADSEEVSQHIPRIYRLAQRISEDAMFAFLNASAVARKMIIKILRNIALLSLKDATGALSGFFDTTSVLEDAIDYLLQSLADRDTPVRLAASKAISIIVVKLDPEMGYEVVQAVLDSFKEDVSHLGMEASLQSVNPLRWHGLTMALAHNLFRRSASPQQLPEILNALLLALHFEQRGATGSSIGTNVRDAACFGIWSLSRRYLTKELLKVDPLHIRKQTVHSGESVIQLLATQLLVTACFDPAGNIRRGSSAALQELVGRHPDEVKQGISLVQIVDYHAVGLRQRAMIAVARSAAVLDVNYWKALLLGLLDWRGIGSPDVPSREYAGVSLGALCATRSLEESQDILAALHDILRAPSRADLEERQGALYALSCMINESLALRKATSSHESRGRDLSTLLQLWSIFDEETAIYTAYTPRSLKAELFASIAKLITSLGNLTFDIGHLEYPTQGQMENISVIISSLFTRSEESILSALPELVQTVLRFQEGQGRQPTILSLSTSLARLITESSKTSSHGAGHAIALGAAFQWLDIQGLSQQDAISALTNLITAATVEWRVIGLRSLQLTFTNLKARPLDYAWSIEELVHAVHVGLNDYTITERGDVGSLVRIKAIDCVKDIWALDLLEGHDSARDLLLDDVLRLSFEKLDRVRLQAAKVYQMHVGLEERGSRHPATTGATRFPTGCRAIADNLAGRFQSSNIPKIIAAVQVYRGLAHVSWIRGEVLKKLISMLKTNPYPTVRAAVAESLWLVTNDEVLKPIDWSKHPKQNGGAVQQLQAGYVES</sequence>
<dbReference type="EMBL" id="JAMKPW020000019">
    <property type="protein sequence ID" value="KAK8208056.1"/>
    <property type="molecule type" value="Genomic_DNA"/>
</dbReference>
<gene>
    <name evidence="1" type="ORF">M8818_004094</name>
</gene>
<keyword evidence="2" id="KW-1185">Reference proteome</keyword>
<name>A0ACC3SDU6_9PEZI</name>
<organism evidence="1 2">
    <name type="scientific">Zalaria obscura</name>
    <dbReference type="NCBI Taxonomy" id="2024903"/>
    <lineage>
        <taxon>Eukaryota</taxon>
        <taxon>Fungi</taxon>
        <taxon>Dikarya</taxon>
        <taxon>Ascomycota</taxon>
        <taxon>Pezizomycotina</taxon>
        <taxon>Dothideomycetes</taxon>
        <taxon>Dothideomycetidae</taxon>
        <taxon>Dothideales</taxon>
        <taxon>Zalariaceae</taxon>
        <taxon>Zalaria</taxon>
    </lineage>
</organism>
<evidence type="ECO:0000313" key="1">
    <source>
        <dbReference type="EMBL" id="KAK8208056.1"/>
    </source>
</evidence>
<protein>
    <submittedName>
        <fullName evidence="1">Uncharacterized protein</fullName>
    </submittedName>
</protein>
<proteinExistence type="predicted"/>
<accession>A0ACC3SDU6</accession>
<dbReference type="Proteomes" id="UP001320706">
    <property type="component" value="Unassembled WGS sequence"/>
</dbReference>
<comment type="caution">
    <text evidence="1">The sequence shown here is derived from an EMBL/GenBank/DDBJ whole genome shotgun (WGS) entry which is preliminary data.</text>
</comment>